<dbReference type="InterPro" id="IPR007110">
    <property type="entry name" value="Ig-like_dom"/>
</dbReference>
<dbReference type="InterPro" id="IPR051287">
    <property type="entry name" value="TCR_variable_region"/>
</dbReference>
<dbReference type="Gene3D" id="2.60.40.10">
    <property type="entry name" value="Immunoglobulins"/>
    <property type="match status" value="1"/>
</dbReference>
<organism evidence="8 9">
    <name type="scientific">Sarcophilus harrisii</name>
    <name type="common">Tasmanian devil</name>
    <name type="synonym">Sarcophilus laniarius</name>
    <dbReference type="NCBI Taxonomy" id="9305"/>
    <lineage>
        <taxon>Eukaryota</taxon>
        <taxon>Metazoa</taxon>
        <taxon>Chordata</taxon>
        <taxon>Craniata</taxon>
        <taxon>Vertebrata</taxon>
        <taxon>Euteleostomi</taxon>
        <taxon>Mammalia</taxon>
        <taxon>Metatheria</taxon>
        <taxon>Dasyuromorphia</taxon>
        <taxon>Dasyuridae</taxon>
        <taxon>Sarcophilus</taxon>
    </lineage>
</organism>
<dbReference type="InterPro" id="IPR013106">
    <property type="entry name" value="Ig_V-set"/>
</dbReference>
<evidence type="ECO:0000256" key="1">
    <source>
        <dbReference type="ARBA" id="ARBA00022729"/>
    </source>
</evidence>
<accession>A0A7N4NN78</accession>
<reference evidence="8" key="2">
    <citation type="submission" date="2025-08" db="UniProtKB">
        <authorList>
            <consortium name="Ensembl"/>
        </authorList>
    </citation>
    <scope>IDENTIFICATION</scope>
</reference>
<dbReference type="PROSITE" id="PS50835">
    <property type="entry name" value="IG_LIKE"/>
    <property type="match status" value="1"/>
</dbReference>
<dbReference type="InterPro" id="IPR013783">
    <property type="entry name" value="Ig-like_fold"/>
</dbReference>
<dbReference type="SMART" id="SM00406">
    <property type="entry name" value="IGv"/>
    <property type="match status" value="1"/>
</dbReference>
<evidence type="ECO:0000313" key="8">
    <source>
        <dbReference type="Ensembl" id="ENSSHAP00000025507.1"/>
    </source>
</evidence>
<dbReference type="PANTHER" id="PTHR19367">
    <property type="entry name" value="T-CELL RECEPTOR ALPHA CHAIN V REGION"/>
    <property type="match status" value="1"/>
</dbReference>
<evidence type="ECO:0000256" key="5">
    <source>
        <dbReference type="ARBA" id="ARBA00043266"/>
    </source>
</evidence>
<evidence type="ECO:0000256" key="2">
    <source>
        <dbReference type="ARBA" id="ARBA00023130"/>
    </source>
</evidence>
<dbReference type="AlphaFoldDB" id="A0A7N4NN78"/>
<keyword evidence="4" id="KW-0393">Immunoglobulin domain</keyword>
<keyword evidence="1 6" id="KW-0732">Signal</keyword>
<dbReference type="FunCoup" id="A0A7N4NN78">
    <property type="interactions" value="129"/>
</dbReference>
<dbReference type="GeneTree" id="ENSGT00940000153073"/>
<feature type="domain" description="Ig-like" evidence="7">
    <location>
        <begin position="8"/>
        <end position="117"/>
    </location>
</feature>
<dbReference type="PANTHER" id="PTHR19367:SF18">
    <property type="entry name" value="T CELL RECEPTOR ALPHA VARIABLE 16"/>
    <property type="match status" value="1"/>
</dbReference>
<dbReference type="InterPro" id="IPR003599">
    <property type="entry name" value="Ig_sub"/>
</dbReference>
<keyword evidence="3" id="KW-0675">Receptor</keyword>
<dbReference type="InterPro" id="IPR036179">
    <property type="entry name" value="Ig-like_dom_sf"/>
</dbReference>
<dbReference type="Pfam" id="PF07686">
    <property type="entry name" value="V-set"/>
    <property type="match status" value="1"/>
</dbReference>
<dbReference type="Proteomes" id="UP000007648">
    <property type="component" value="Unassembled WGS sequence"/>
</dbReference>
<dbReference type="InParanoid" id="A0A7N4NN78"/>
<evidence type="ECO:0000256" key="3">
    <source>
        <dbReference type="ARBA" id="ARBA00023170"/>
    </source>
</evidence>
<feature type="chain" id="PRO_5029556865" description="Ig-like domain-containing protein" evidence="6">
    <location>
        <begin position="22"/>
        <end position="133"/>
    </location>
</feature>
<evidence type="ECO:0000259" key="7">
    <source>
        <dbReference type="PROSITE" id="PS50835"/>
    </source>
</evidence>
<feature type="signal peptide" evidence="6">
    <location>
        <begin position="1"/>
        <end position="21"/>
    </location>
</feature>
<keyword evidence="5" id="KW-1279">T cell receptor</keyword>
<dbReference type="GO" id="GO:0042101">
    <property type="term" value="C:T cell receptor complex"/>
    <property type="evidence" value="ECO:0007669"/>
    <property type="project" value="UniProtKB-KW"/>
</dbReference>
<keyword evidence="9" id="KW-1185">Reference proteome</keyword>
<name>A0A7N4NN78_SARHA</name>
<dbReference type="GO" id="GO:0002250">
    <property type="term" value="P:adaptive immune response"/>
    <property type="evidence" value="ECO:0007669"/>
    <property type="project" value="UniProtKB-KW"/>
</dbReference>
<dbReference type="SMART" id="SM00409">
    <property type="entry name" value="IG"/>
    <property type="match status" value="1"/>
</dbReference>
<sequence>MILVPILPFVVIFILTETTEAQSVTQPEDQVSVLEGSSVKLKCNYSVSTSPYLFWYVKYPKQGLQVLLRHTSEESNKGFQAKLNKDESSYHLRKLHVQEEDSATYFCAVSDTVRVLTREAEHKPPETVFEMFL</sequence>
<reference evidence="8 9" key="1">
    <citation type="journal article" date="2011" name="Proc. Natl. Acad. Sci. U.S.A.">
        <title>Genetic diversity and population structure of the endangered marsupial Sarcophilus harrisii (Tasmanian devil).</title>
        <authorList>
            <person name="Miller W."/>
            <person name="Hayes V.M."/>
            <person name="Ratan A."/>
            <person name="Petersen D.C."/>
            <person name="Wittekindt N.E."/>
            <person name="Miller J."/>
            <person name="Walenz B."/>
            <person name="Knight J."/>
            <person name="Qi J."/>
            <person name="Zhao F."/>
            <person name="Wang Q."/>
            <person name="Bedoya-Reina O.C."/>
            <person name="Katiyar N."/>
            <person name="Tomsho L.P."/>
            <person name="Kasson L.M."/>
            <person name="Hardie R.A."/>
            <person name="Woodbridge P."/>
            <person name="Tindall E.A."/>
            <person name="Bertelsen M.F."/>
            <person name="Dixon D."/>
            <person name="Pyecroft S."/>
            <person name="Helgen K.M."/>
            <person name="Lesk A.M."/>
            <person name="Pringle T.H."/>
            <person name="Patterson N."/>
            <person name="Zhang Y."/>
            <person name="Kreiss A."/>
            <person name="Woods G.M."/>
            <person name="Jones M.E."/>
            <person name="Schuster S.C."/>
        </authorList>
    </citation>
    <scope>NUCLEOTIDE SEQUENCE [LARGE SCALE GENOMIC DNA]</scope>
</reference>
<evidence type="ECO:0000256" key="4">
    <source>
        <dbReference type="ARBA" id="ARBA00023319"/>
    </source>
</evidence>
<dbReference type="Ensembl" id="ENSSHAT00000052139.1">
    <property type="protein sequence ID" value="ENSSHAP00000025507.1"/>
    <property type="gene ID" value="ENSSHAG00000027112.1"/>
</dbReference>
<keyword evidence="5" id="KW-0391">Immunity</keyword>
<dbReference type="SUPFAM" id="SSF48726">
    <property type="entry name" value="Immunoglobulin"/>
    <property type="match status" value="1"/>
</dbReference>
<protein>
    <recommendedName>
        <fullName evidence="7">Ig-like domain-containing protein</fullName>
    </recommendedName>
</protein>
<keyword evidence="2" id="KW-1064">Adaptive immunity</keyword>
<evidence type="ECO:0000256" key="6">
    <source>
        <dbReference type="SAM" id="SignalP"/>
    </source>
</evidence>
<reference evidence="8" key="3">
    <citation type="submission" date="2025-09" db="UniProtKB">
        <authorList>
            <consortium name="Ensembl"/>
        </authorList>
    </citation>
    <scope>IDENTIFICATION</scope>
</reference>
<evidence type="ECO:0000313" key="9">
    <source>
        <dbReference type="Proteomes" id="UP000007648"/>
    </source>
</evidence>
<proteinExistence type="predicted"/>